<accession>A0A6C0LN90</accession>
<evidence type="ECO:0000313" key="3">
    <source>
        <dbReference type="EMBL" id="QHU31465.1"/>
    </source>
</evidence>
<keyword evidence="2" id="KW-1133">Transmembrane helix</keyword>
<feature type="transmembrane region" description="Helical" evidence="2">
    <location>
        <begin position="218"/>
        <end position="240"/>
    </location>
</feature>
<evidence type="ECO:0000256" key="1">
    <source>
        <dbReference type="SAM" id="MobiDB-lite"/>
    </source>
</evidence>
<protein>
    <recommendedName>
        <fullName evidence="4">DUF3592 domain-containing protein</fullName>
    </recommendedName>
</protein>
<name>A0A6C0LN90_9ZZZZ</name>
<feature type="region of interest" description="Disordered" evidence="1">
    <location>
        <begin position="50"/>
        <end position="90"/>
    </location>
</feature>
<feature type="compositionally biased region" description="Basic residues" evidence="1">
    <location>
        <begin position="23"/>
        <end position="32"/>
    </location>
</feature>
<feature type="transmembrane region" description="Helical" evidence="2">
    <location>
        <begin position="114"/>
        <end position="136"/>
    </location>
</feature>
<feature type="compositionally biased region" description="Low complexity" evidence="1">
    <location>
        <begin position="68"/>
        <end position="85"/>
    </location>
</feature>
<dbReference type="SUPFAM" id="SSF81995">
    <property type="entry name" value="beta-sandwich domain of Sec23/24"/>
    <property type="match status" value="1"/>
</dbReference>
<reference evidence="3" key="1">
    <citation type="journal article" date="2020" name="Nature">
        <title>Giant virus diversity and host interactions through global metagenomics.</title>
        <authorList>
            <person name="Schulz F."/>
            <person name="Roux S."/>
            <person name="Paez-Espino D."/>
            <person name="Jungbluth S."/>
            <person name="Walsh D.A."/>
            <person name="Denef V.J."/>
            <person name="McMahon K.D."/>
            <person name="Konstantinidis K.T."/>
            <person name="Eloe-Fadrosh E.A."/>
            <person name="Kyrpides N.C."/>
            <person name="Woyke T."/>
        </authorList>
    </citation>
    <scope>NUCLEOTIDE SEQUENCE</scope>
    <source>
        <strain evidence="3">GVMAG-M-3300027963-21</strain>
    </source>
</reference>
<evidence type="ECO:0000256" key="2">
    <source>
        <dbReference type="SAM" id="Phobius"/>
    </source>
</evidence>
<feature type="compositionally biased region" description="Low complexity" evidence="1">
    <location>
        <begin position="50"/>
        <end position="60"/>
    </location>
</feature>
<feature type="region of interest" description="Disordered" evidence="1">
    <location>
        <begin position="1"/>
        <end position="36"/>
    </location>
</feature>
<evidence type="ECO:0008006" key="4">
    <source>
        <dbReference type="Google" id="ProtNLM"/>
    </source>
</evidence>
<proteinExistence type="predicted"/>
<sequence>MNKKVSKGRPSRPARQVRQSRGIPHRIPRIRKGGQFPTLLQGQQAYSLYQQTQQAQAQQPQPQPQQPSQPLQGQPQAQQPQQGQPGFIGTALTDLKNNKEMFQPVYDTTSSIGLAYTFGVALLTTILMSLAIFAGVQINNYYYKYKGKARGLITSAKCYTETNNNKKYKKCDAMIEYEVAGAKYRHNYISDALVNVNESVDVHYEPSNPNNFTTKYDMMLYIGWGLIVFSVIVMLLAWGWFIMSWFFKPVAAVSGLGALGSALTPNS</sequence>
<dbReference type="EMBL" id="MN740527">
    <property type="protein sequence ID" value="QHU31465.1"/>
    <property type="molecule type" value="Genomic_DNA"/>
</dbReference>
<dbReference type="AlphaFoldDB" id="A0A6C0LN90"/>
<organism evidence="3">
    <name type="scientific">viral metagenome</name>
    <dbReference type="NCBI Taxonomy" id="1070528"/>
    <lineage>
        <taxon>unclassified sequences</taxon>
        <taxon>metagenomes</taxon>
        <taxon>organismal metagenomes</taxon>
    </lineage>
</organism>
<keyword evidence="2" id="KW-0812">Transmembrane</keyword>
<keyword evidence="2" id="KW-0472">Membrane</keyword>
<feature type="compositionally biased region" description="Basic residues" evidence="1">
    <location>
        <begin position="1"/>
        <end position="12"/>
    </location>
</feature>